<evidence type="ECO:0000256" key="3">
    <source>
        <dbReference type="ARBA" id="ARBA00022741"/>
    </source>
</evidence>
<evidence type="ECO:0000259" key="12">
    <source>
        <dbReference type="PROSITE" id="PS50929"/>
    </source>
</evidence>
<keyword evidence="6" id="KW-0653">Protein transport</keyword>
<dbReference type="EMBL" id="BOOC01000015">
    <property type="protein sequence ID" value="GIH40775.1"/>
    <property type="molecule type" value="Genomic_DNA"/>
</dbReference>
<feature type="domain" description="Peptidase C39" evidence="13">
    <location>
        <begin position="6"/>
        <end position="125"/>
    </location>
</feature>
<dbReference type="Gene3D" id="3.40.50.300">
    <property type="entry name" value="P-loop containing nucleotide triphosphate hydrolases"/>
    <property type="match status" value="1"/>
</dbReference>
<feature type="domain" description="ABC transmembrane type-1" evidence="12">
    <location>
        <begin position="161"/>
        <end position="434"/>
    </location>
</feature>
<dbReference type="Pfam" id="PF03412">
    <property type="entry name" value="Peptidase_C39"/>
    <property type="match status" value="1"/>
</dbReference>
<keyword evidence="6" id="KW-0813">Transport</keyword>
<evidence type="ECO:0000256" key="4">
    <source>
        <dbReference type="ARBA" id="ARBA00022807"/>
    </source>
</evidence>
<keyword evidence="8 10" id="KW-0472">Membrane</keyword>
<protein>
    <submittedName>
        <fullName evidence="14">Uncharacterized protein</fullName>
    </submittedName>
</protein>
<dbReference type="InterPro" id="IPR027417">
    <property type="entry name" value="P-loop_NTPase"/>
</dbReference>
<dbReference type="InterPro" id="IPR017871">
    <property type="entry name" value="ABC_transporter-like_CS"/>
</dbReference>
<feature type="transmembrane region" description="Helical" evidence="10">
    <location>
        <begin position="409"/>
        <end position="429"/>
    </location>
</feature>
<keyword evidence="7 10" id="KW-1133">Transmembrane helix</keyword>
<name>A0ABQ4G159_9ACTN</name>
<keyword evidence="2 10" id="KW-0812">Transmembrane</keyword>
<dbReference type="Gene3D" id="1.20.1560.10">
    <property type="entry name" value="ABC transporter type 1, transmembrane domain"/>
    <property type="match status" value="1"/>
</dbReference>
<dbReference type="Pfam" id="PF00005">
    <property type="entry name" value="ABC_tran"/>
    <property type="match status" value="1"/>
</dbReference>
<evidence type="ECO:0000256" key="9">
    <source>
        <dbReference type="ARBA" id="ARBA00043264"/>
    </source>
</evidence>
<evidence type="ECO:0000259" key="11">
    <source>
        <dbReference type="PROSITE" id="PS50893"/>
    </source>
</evidence>
<dbReference type="PROSITE" id="PS00211">
    <property type="entry name" value="ABC_TRANSPORTER_1"/>
    <property type="match status" value="1"/>
</dbReference>
<evidence type="ECO:0000256" key="5">
    <source>
        <dbReference type="ARBA" id="ARBA00022840"/>
    </source>
</evidence>
<evidence type="ECO:0000256" key="7">
    <source>
        <dbReference type="ARBA" id="ARBA00022989"/>
    </source>
</evidence>
<dbReference type="InterPro" id="IPR039421">
    <property type="entry name" value="Type_1_exporter"/>
</dbReference>
<dbReference type="InterPro" id="IPR005074">
    <property type="entry name" value="Peptidase_C39"/>
</dbReference>
<feature type="transmembrane region" description="Helical" evidence="10">
    <location>
        <begin position="157"/>
        <end position="175"/>
    </location>
</feature>
<keyword evidence="4" id="KW-0788">Thiol protease</keyword>
<comment type="caution">
    <text evidence="14">The sequence shown here is derived from an EMBL/GenBank/DDBJ whole genome shotgun (WGS) entry which is preliminary data.</text>
</comment>
<dbReference type="PROSITE" id="PS50893">
    <property type="entry name" value="ABC_TRANSPORTER_2"/>
    <property type="match status" value="1"/>
</dbReference>
<dbReference type="InterPro" id="IPR036640">
    <property type="entry name" value="ABC1_TM_sf"/>
</dbReference>
<feature type="transmembrane region" description="Helical" evidence="10">
    <location>
        <begin position="269"/>
        <end position="286"/>
    </location>
</feature>
<evidence type="ECO:0000313" key="15">
    <source>
        <dbReference type="Proteomes" id="UP000603904"/>
    </source>
</evidence>
<gene>
    <name evidence="14" type="ORF">Mco01_37750</name>
</gene>
<reference evidence="14 15" key="1">
    <citation type="submission" date="2021-01" db="EMBL/GenBank/DDBJ databases">
        <title>Whole genome shotgun sequence of Microbispora corallina NBRC 16416.</title>
        <authorList>
            <person name="Komaki H."/>
            <person name="Tamura T."/>
        </authorList>
    </citation>
    <scope>NUCLEOTIDE SEQUENCE [LARGE SCALE GENOMIC DNA]</scope>
    <source>
        <strain evidence="14 15">NBRC 16416</strain>
    </source>
</reference>
<keyword evidence="9" id="KW-0080">Bacteriocin transport</keyword>
<dbReference type="SUPFAM" id="SSF90123">
    <property type="entry name" value="ABC transporter transmembrane region"/>
    <property type="match status" value="1"/>
</dbReference>
<dbReference type="PROSITE" id="PS50929">
    <property type="entry name" value="ABC_TM1F"/>
    <property type="match status" value="1"/>
</dbReference>
<dbReference type="InterPro" id="IPR003593">
    <property type="entry name" value="AAA+_ATPase"/>
</dbReference>
<keyword evidence="5" id="KW-0067">ATP-binding</keyword>
<keyword evidence="15" id="KW-1185">Reference proteome</keyword>
<comment type="subcellular location">
    <subcellularLocation>
        <location evidence="1">Cell membrane</location>
        <topology evidence="1">Multi-pass membrane protein</topology>
    </subcellularLocation>
</comment>
<dbReference type="SMART" id="SM00382">
    <property type="entry name" value="AAA"/>
    <property type="match status" value="1"/>
</dbReference>
<feature type="transmembrane region" description="Helical" evidence="10">
    <location>
        <begin position="378"/>
        <end position="397"/>
    </location>
</feature>
<keyword evidence="4" id="KW-0645">Protease</keyword>
<evidence type="ECO:0000256" key="8">
    <source>
        <dbReference type="ARBA" id="ARBA00023136"/>
    </source>
</evidence>
<feature type="transmembrane region" description="Helical" evidence="10">
    <location>
        <begin position="187"/>
        <end position="207"/>
    </location>
</feature>
<keyword evidence="4" id="KW-0378">Hydrolase</keyword>
<dbReference type="PANTHER" id="PTHR24221">
    <property type="entry name" value="ATP-BINDING CASSETTE SUB-FAMILY B"/>
    <property type="match status" value="1"/>
</dbReference>
<evidence type="ECO:0000256" key="10">
    <source>
        <dbReference type="SAM" id="Phobius"/>
    </source>
</evidence>
<sequence length="701" mass="73652">MPLRMQQTQTDCGAACLAMVLGALGRRTSIAEVWRHLPENADGATLRDLIGAATAFGLRLRAFRLAPDQAGGLPTPFVAHWEQRHFVVVERVDARGVVVADPASGRLRLTRERFAEGYSGTVLVPDVPERLTPPEPGRSSARAVLSTLARAFTERRLILQVVAATALVQLFGLAVPLFTKLVVDGGALSPGALGLAAAVAVAAHLLVSRVRSFLLIRLQTGVAAALMRRLVGHVLALPYGFFQRRTSGDLLSRLSAVSGIRNMIAERSLALLFDLLTALTYLVALAVAAPGIAALTVAAAAAQAAVVALFAGRSVQLAYAGLHATSATQTSLVESLSGIEALKAAGAEDGAFERWQACHRRELEASAERDRTVVTIQAATEALQLALALGLLVVVRAQLPGSSSLGDLLALAAMAGAAIAPLSSLLGTVQQIHLAFAHLDRVADLLAAAPEPSGGLRPALRGAVEVRGVSAGYDPRFPVLHDVSLRIPAGARVAVVGGSGSGKTTLGRVLLGLVEPARGEVRFDGLPLPDLDPRHLRRQVGVVTQQPHLFSGTVLDTIAFGDPSVTPAVAEEAARLAEIHDEIRAMPLGYRTHIGESGGRLSGGQRQRLALARALARRPRVLLLDEPTSALDALTEERIRLNLAGLGITQIVIAHRLSTIRDADLIVVLEGGRVVETGTHDELLSYGRRYAGLVSLQAAPG</sequence>
<organism evidence="14 15">
    <name type="scientific">Microbispora corallina</name>
    <dbReference type="NCBI Taxonomy" id="83302"/>
    <lineage>
        <taxon>Bacteria</taxon>
        <taxon>Bacillati</taxon>
        <taxon>Actinomycetota</taxon>
        <taxon>Actinomycetes</taxon>
        <taxon>Streptosporangiales</taxon>
        <taxon>Streptosporangiaceae</taxon>
        <taxon>Microbispora</taxon>
    </lineage>
</organism>
<proteinExistence type="predicted"/>
<evidence type="ECO:0000313" key="14">
    <source>
        <dbReference type="EMBL" id="GIH40775.1"/>
    </source>
</evidence>
<keyword evidence="3" id="KW-0547">Nucleotide-binding</keyword>
<evidence type="ECO:0000259" key="13">
    <source>
        <dbReference type="PROSITE" id="PS50990"/>
    </source>
</evidence>
<dbReference type="Proteomes" id="UP000603904">
    <property type="component" value="Unassembled WGS sequence"/>
</dbReference>
<dbReference type="Pfam" id="PF00664">
    <property type="entry name" value="ABC_membrane"/>
    <property type="match status" value="1"/>
</dbReference>
<dbReference type="Gene3D" id="3.90.70.10">
    <property type="entry name" value="Cysteine proteinases"/>
    <property type="match status" value="1"/>
</dbReference>
<feature type="domain" description="ABC transporter" evidence="11">
    <location>
        <begin position="464"/>
        <end position="696"/>
    </location>
</feature>
<accession>A0ABQ4G159</accession>
<dbReference type="PANTHER" id="PTHR24221:SF654">
    <property type="entry name" value="ATP-BINDING CASSETTE SUB-FAMILY B MEMBER 6"/>
    <property type="match status" value="1"/>
</dbReference>
<dbReference type="SUPFAM" id="SSF52540">
    <property type="entry name" value="P-loop containing nucleoside triphosphate hydrolases"/>
    <property type="match status" value="1"/>
</dbReference>
<dbReference type="InterPro" id="IPR003439">
    <property type="entry name" value="ABC_transporter-like_ATP-bd"/>
</dbReference>
<evidence type="ECO:0000256" key="6">
    <source>
        <dbReference type="ARBA" id="ARBA00022927"/>
    </source>
</evidence>
<dbReference type="PROSITE" id="PS50990">
    <property type="entry name" value="PEPTIDASE_C39"/>
    <property type="match status" value="1"/>
</dbReference>
<evidence type="ECO:0000256" key="2">
    <source>
        <dbReference type="ARBA" id="ARBA00022692"/>
    </source>
</evidence>
<evidence type="ECO:0000256" key="1">
    <source>
        <dbReference type="ARBA" id="ARBA00004651"/>
    </source>
</evidence>
<dbReference type="InterPro" id="IPR011527">
    <property type="entry name" value="ABC1_TM_dom"/>
</dbReference>